<feature type="chain" id="PRO_5004807230" description="Protein kinase domain-containing protein" evidence="9">
    <location>
        <begin position="20"/>
        <end position="792"/>
    </location>
</feature>
<feature type="domain" description="Protein kinase" evidence="10">
    <location>
        <begin position="482"/>
        <end position="772"/>
    </location>
</feature>
<evidence type="ECO:0000313" key="12">
    <source>
        <dbReference type="Proteomes" id="UP000017836"/>
    </source>
</evidence>
<reference evidence="12" key="1">
    <citation type="journal article" date="2013" name="Science">
        <title>The Amborella genome and the evolution of flowering plants.</title>
        <authorList>
            <consortium name="Amborella Genome Project"/>
        </authorList>
    </citation>
    <scope>NUCLEOTIDE SEQUENCE [LARGE SCALE GENOMIC DNA]</scope>
</reference>
<dbReference type="PROSITE" id="PS00107">
    <property type="entry name" value="PROTEIN_KINASE_ATP"/>
    <property type="match status" value="1"/>
</dbReference>
<evidence type="ECO:0000256" key="3">
    <source>
        <dbReference type="ARBA" id="ARBA00022741"/>
    </source>
</evidence>
<keyword evidence="9" id="KW-0732">Signal</keyword>
<dbReference type="PROSITE" id="PS00108">
    <property type="entry name" value="PROTEIN_KINASE_ST"/>
    <property type="match status" value="1"/>
</dbReference>
<dbReference type="Pfam" id="PF07714">
    <property type="entry name" value="PK_Tyr_Ser-Thr"/>
    <property type="match status" value="1"/>
</dbReference>
<feature type="region of interest" description="Disordered" evidence="7">
    <location>
        <begin position="356"/>
        <end position="377"/>
    </location>
</feature>
<keyword evidence="8" id="KW-0812">Transmembrane</keyword>
<feature type="compositionally biased region" description="Pro residues" evidence="7">
    <location>
        <begin position="356"/>
        <end position="369"/>
    </location>
</feature>
<dbReference type="EMBL" id="KI394011">
    <property type="protein sequence ID" value="ERN05227.1"/>
    <property type="molecule type" value="Genomic_DNA"/>
</dbReference>
<gene>
    <name evidence="11" type="ORF">AMTR_s00007p00071960</name>
</gene>
<keyword evidence="8" id="KW-1133">Transmembrane helix</keyword>
<keyword evidence="1" id="KW-0723">Serine/threonine-protein kinase</keyword>
<keyword evidence="12" id="KW-1185">Reference proteome</keyword>
<dbReference type="InterPro" id="IPR011009">
    <property type="entry name" value="Kinase-like_dom_sf"/>
</dbReference>
<evidence type="ECO:0000256" key="8">
    <source>
        <dbReference type="SAM" id="Phobius"/>
    </source>
</evidence>
<dbReference type="PANTHER" id="PTHR46146">
    <property type="entry name" value="SERINE/THREONINE-PROTEIN KINASE-LIKE PROTEIN CCR4"/>
    <property type="match status" value="1"/>
</dbReference>
<dbReference type="GO" id="GO:0004674">
    <property type="term" value="F:protein serine/threonine kinase activity"/>
    <property type="evidence" value="ECO:0007669"/>
    <property type="project" value="UniProtKB-KW"/>
</dbReference>
<feature type="signal peptide" evidence="9">
    <location>
        <begin position="1"/>
        <end position="19"/>
    </location>
</feature>
<dbReference type="Gramene" id="ERN05227">
    <property type="protein sequence ID" value="ERN05227"/>
    <property type="gene ID" value="AMTR_s00007p00071960"/>
</dbReference>
<evidence type="ECO:0000256" key="4">
    <source>
        <dbReference type="ARBA" id="ARBA00022777"/>
    </source>
</evidence>
<dbReference type="HOGENOM" id="CLU_009948_1_1_1"/>
<evidence type="ECO:0000313" key="11">
    <source>
        <dbReference type="EMBL" id="ERN05227.1"/>
    </source>
</evidence>
<keyword evidence="8" id="KW-0472">Membrane</keyword>
<dbReference type="eggNOG" id="KOG1187">
    <property type="taxonomic scope" value="Eukaryota"/>
</dbReference>
<keyword evidence="4" id="KW-0418">Kinase</keyword>
<keyword evidence="5 6" id="KW-0067">ATP-binding</keyword>
<dbReference type="Gene3D" id="3.30.200.20">
    <property type="entry name" value="Phosphorylase Kinase, domain 1"/>
    <property type="match status" value="1"/>
</dbReference>
<sequence length="792" mass="84564">MTTLPLFSFLLLIFTFIQTWVVNHALGMSSTLAVIHATGTVCGIMATVLPQSVSNSVVCYRGGDRVLRAAPSNVSFSGISGGNNTFCGIVSGGSPILCWDTAGANLSDNFAFRRLSKDRIFRSLSVGEGEVCGLGFAGVVECWRGGGSVVAQFASITAGDRFMCGILSSGFRVRCWGSSGIGGEIEAQFSNLTMSSLVAGGSHACGFRRTDGALICRGRNESGQLNVPPGASESQFSSLALGSDHSCATRSSNGTVVCWGGGSNSSLVLDYPSDEPFLTIVAGGSITCGLTRANFSVICWGSEYFRQPKILPLPLLIPGPCTSVQCPCELYLNSQRLCSGNQRICEPCSNHSPPPLFPPPPPQPPPPPTTNQTPTKNNGILSRGLLAFAIIGSVGAFISICTLIYHVWTGKCFRQKKVHNSVQPTVAAAEPPSRSSSTGMRRQGSRAMRRQRSGTSSSKHGGCDHRAEDFLLAELEAATDGFSPANKIGAGSFGAVYKGKLPDGREVAIKRGDTTQARRFQEKESAFRSELSFLSRLHHKHLVSLVGFCEEQEERLLVYEYMHNGALYDHLHTRQEPASPVHSWKMRIKMLLDAARGIEYLHTYAVPPIIHRDVKSSNILLDKSWTARVSDLGLSLRGPDGEGGYLNMAAAGTVGYMDPEYYGLQQLTTKSDVYGLGVVILEVLTGKRAVYRDGNGEVGVGGGEPSSVVDVAVPRIMAGEVGAVLDARVEAPVMGEAEAVELVALMAVQCVRPEGRDRPTMTNIVANLDRAFNLCTSTMTSHGSISFSLPSE</sequence>
<organism evidence="11 12">
    <name type="scientific">Amborella trichopoda</name>
    <dbReference type="NCBI Taxonomy" id="13333"/>
    <lineage>
        <taxon>Eukaryota</taxon>
        <taxon>Viridiplantae</taxon>
        <taxon>Streptophyta</taxon>
        <taxon>Embryophyta</taxon>
        <taxon>Tracheophyta</taxon>
        <taxon>Spermatophyta</taxon>
        <taxon>Magnoliopsida</taxon>
        <taxon>Amborellales</taxon>
        <taxon>Amborellaceae</taxon>
        <taxon>Amborella</taxon>
    </lineage>
</organism>
<keyword evidence="3 6" id="KW-0547">Nucleotide-binding</keyword>
<feature type="region of interest" description="Disordered" evidence="7">
    <location>
        <begin position="424"/>
        <end position="463"/>
    </location>
</feature>
<evidence type="ECO:0000259" key="10">
    <source>
        <dbReference type="PROSITE" id="PS50011"/>
    </source>
</evidence>
<keyword evidence="2" id="KW-0808">Transferase</keyword>
<dbReference type="PROSITE" id="PS50011">
    <property type="entry name" value="PROTEIN_KINASE_DOM"/>
    <property type="match status" value="1"/>
</dbReference>
<protein>
    <recommendedName>
        <fullName evidence="10">Protein kinase domain-containing protein</fullName>
    </recommendedName>
</protein>
<dbReference type="Gene3D" id="2.130.10.30">
    <property type="entry name" value="Regulator of chromosome condensation 1/beta-lactamase-inhibitor protein II"/>
    <property type="match status" value="1"/>
</dbReference>
<dbReference type="OrthoDB" id="61110at2759"/>
<evidence type="ECO:0000256" key="5">
    <source>
        <dbReference type="ARBA" id="ARBA00022840"/>
    </source>
</evidence>
<evidence type="ECO:0000256" key="6">
    <source>
        <dbReference type="PROSITE-ProRule" id="PRU10141"/>
    </source>
</evidence>
<dbReference type="FunFam" id="3.30.200.20:FF:000039">
    <property type="entry name" value="receptor-like protein kinase FERONIA"/>
    <property type="match status" value="1"/>
</dbReference>
<name>W1P5U7_AMBTC</name>
<feature type="compositionally biased region" description="Basic residues" evidence="7">
    <location>
        <begin position="443"/>
        <end position="452"/>
    </location>
</feature>
<feature type="binding site" evidence="6">
    <location>
        <position position="510"/>
    </location>
    <ligand>
        <name>ATP</name>
        <dbReference type="ChEBI" id="CHEBI:30616"/>
    </ligand>
</feature>
<dbReference type="Gene3D" id="1.10.510.10">
    <property type="entry name" value="Transferase(Phosphotransferase) domain 1"/>
    <property type="match status" value="1"/>
</dbReference>
<dbReference type="InterPro" id="IPR000719">
    <property type="entry name" value="Prot_kinase_dom"/>
</dbReference>
<dbReference type="SMART" id="SM00220">
    <property type="entry name" value="S_TKc"/>
    <property type="match status" value="1"/>
</dbReference>
<dbReference type="InterPro" id="IPR001245">
    <property type="entry name" value="Ser-Thr/Tyr_kinase_cat_dom"/>
</dbReference>
<dbReference type="InterPro" id="IPR009091">
    <property type="entry name" value="RCC1/BLIP-II"/>
</dbReference>
<dbReference type="InterPro" id="IPR017441">
    <property type="entry name" value="Protein_kinase_ATP_BS"/>
</dbReference>
<dbReference type="OMA" id="DLCGDSH"/>
<dbReference type="InterPro" id="IPR008271">
    <property type="entry name" value="Ser/Thr_kinase_AS"/>
</dbReference>
<evidence type="ECO:0000256" key="7">
    <source>
        <dbReference type="SAM" id="MobiDB-lite"/>
    </source>
</evidence>
<accession>W1P5U7</accession>
<evidence type="ECO:0000256" key="1">
    <source>
        <dbReference type="ARBA" id="ARBA00022527"/>
    </source>
</evidence>
<dbReference type="SUPFAM" id="SSF50985">
    <property type="entry name" value="RCC1/BLIP-II"/>
    <property type="match status" value="1"/>
</dbReference>
<dbReference type="PANTHER" id="PTHR46146:SF3">
    <property type="entry name" value="SERINE_THREONINE-PROTEIN KINASE-LIKE PROTEIN CCR3-RELATED"/>
    <property type="match status" value="1"/>
</dbReference>
<proteinExistence type="predicted"/>
<dbReference type="GO" id="GO:0005524">
    <property type="term" value="F:ATP binding"/>
    <property type="evidence" value="ECO:0007669"/>
    <property type="project" value="UniProtKB-UniRule"/>
</dbReference>
<feature type="transmembrane region" description="Helical" evidence="8">
    <location>
        <begin position="385"/>
        <end position="408"/>
    </location>
</feature>
<dbReference type="AlphaFoldDB" id="W1P5U7"/>
<dbReference type="SUPFAM" id="SSF56112">
    <property type="entry name" value="Protein kinase-like (PK-like)"/>
    <property type="match status" value="1"/>
</dbReference>
<evidence type="ECO:0000256" key="2">
    <source>
        <dbReference type="ARBA" id="ARBA00022679"/>
    </source>
</evidence>
<evidence type="ECO:0000256" key="9">
    <source>
        <dbReference type="SAM" id="SignalP"/>
    </source>
</evidence>
<dbReference type="CDD" id="cd14066">
    <property type="entry name" value="STKc_IRAK"/>
    <property type="match status" value="1"/>
</dbReference>
<dbReference type="STRING" id="13333.W1P5U7"/>
<dbReference type="Proteomes" id="UP000017836">
    <property type="component" value="Unassembled WGS sequence"/>
</dbReference>